<sequence length="334" mass="36830">MKRLRRGFTLIELLVVIAIIAILVALLLPAVQQAREAARRSQCKNNLKQLAIALHNYHDTHGKFPQLTFGTEANNDWGSEWRGNSVHTMLLPFVDQAPLYNQYDLNRFWTHTNANYPNRTLGRTKVPVFQCPSDPGIITNGDGGNNYGASTGPNLGWEASLTRTAGMFHRRRSLAMRDITDGTSNTIAFGEIVKGDGDNGIFRLERGDYIRNQSLSGINPIKPTQDQMTTYGNTCLTGTADHRSSGGWTWVSPMMDDTGMNTVVPPNWRFPNCHECSGCGEGDARGVWASRSFHTGGSQHAMGDGAVRFISENIDFDLYQSIGSSNQGDVVGEF</sequence>
<dbReference type="InterPro" id="IPR045584">
    <property type="entry name" value="Pilin-like"/>
</dbReference>
<dbReference type="PANTHER" id="PTHR30093">
    <property type="entry name" value="GENERAL SECRETION PATHWAY PROTEIN G"/>
    <property type="match status" value="1"/>
</dbReference>
<evidence type="ECO:0000313" key="2">
    <source>
        <dbReference type="EMBL" id="QDT35587.1"/>
    </source>
</evidence>
<dbReference type="EMBL" id="CP036267">
    <property type="protein sequence ID" value="QDT35587.1"/>
    <property type="molecule type" value="Genomic_DNA"/>
</dbReference>
<dbReference type="AlphaFoldDB" id="A0A517QVF9"/>
<dbReference type="NCBIfam" id="TIGR02532">
    <property type="entry name" value="IV_pilin_GFxxxE"/>
    <property type="match status" value="1"/>
</dbReference>
<dbReference type="Proteomes" id="UP000315724">
    <property type="component" value="Chromosome"/>
</dbReference>
<dbReference type="Pfam" id="PF07596">
    <property type="entry name" value="SBP_bac_10"/>
    <property type="match status" value="1"/>
</dbReference>
<evidence type="ECO:0000313" key="3">
    <source>
        <dbReference type="Proteomes" id="UP000315724"/>
    </source>
</evidence>
<dbReference type="RefSeq" id="WP_145205396.1">
    <property type="nucleotide sequence ID" value="NZ_CP036267.1"/>
</dbReference>
<organism evidence="2 3">
    <name type="scientific">Thalassoglobus polymorphus</name>
    <dbReference type="NCBI Taxonomy" id="2527994"/>
    <lineage>
        <taxon>Bacteria</taxon>
        <taxon>Pseudomonadati</taxon>
        <taxon>Planctomycetota</taxon>
        <taxon>Planctomycetia</taxon>
        <taxon>Planctomycetales</taxon>
        <taxon>Planctomycetaceae</taxon>
        <taxon>Thalassoglobus</taxon>
    </lineage>
</organism>
<protein>
    <submittedName>
        <fullName evidence="2">Type II secretion system protein G</fullName>
    </submittedName>
</protein>
<keyword evidence="3" id="KW-1185">Reference proteome</keyword>
<evidence type="ECO:0000259" key="1">
    <source>
        <dbReference type="Pfam" id="PF07596"/>
    </source>
</evidence>
<dbReference type="InterPro" id="IPR011453">
    <property type="entry name" value="DUF1559"/>
</dbReference>
<dbReference type="SUPFAM" id="SSF54523">
    <property type="entry name" value="Pili subunits"/>
    <property type="match status" value="1"/>
</dbReference>
<dbReference type="Pfam" id="PF07963">
    <property type="entry name" value="N_methyl"/>
    <property type="match status" value="1"/>
</dbReference>
<name>A0A517QVF9_9PLAN</name>
<dbReference type="PANTHER" id="PTHR30093:SF2">
    <property type="entry name" value="TYPE II SECRETION SYSTEM PROTEIN H"/>
    <property type="match status" value="1"/>
</dbReference>
<gene>
    <name evidence="2" type="primary">xcpT_30</name>
    <name evidence="2" type="ORF">Mal48_48650</name>
</gene>
<dbReference type="Gene3D" id="3.30.700.10">
    <property type="entry name" value="Glycoprotein, Type 4 Pilin"/>
    <property type="match status" value="1"/>
</dbReference>
<dbReference type="NCBIfam" id="TIGR04294">
    <property type="entry name" value="pre_pil_HX9DG"/>
    <property type="match status" value="1"/>
</dbReference>
<dbReference type="InterPro" id="IPR027558">
    <property type="entry name" value="Pre_pil_HX9DG_C"/>
</dbReference>
<dbReference type="PROSITE" id="PS00409">
    <property type="entry name" value="PROKAR_NTER_METHYL"/>
    <property type="match status" value="1"/>
</dbReference>
<feature type="domain" description="DUF1559" evidence="1">
    <location>
        <begin position="32"/>
        <end position="316"/>
    </location>
</feature>
<dbReference type="KEGG" id="tpol:Mal48_48650"/>
<dbReference type="OrthoDB" id="209901at2"/>
<proteinExistence type="predicted"/>
<reference evidence="2 3" key="1">
    <citation type="submission" date="2019-02" db="EMBL/GenBank/DDBJ databases">
        <title>Deep-cultivation of Planctomycetes and their phenomic and genomic characterization uncovers novel biology.</title>
        <authorList>
            <person name="Wiegand S."/>
            <person name="Jogler M."/>
            <person name="Boedeker C."/>
            <person name="Pinto D."/>
            <person name="Vollmers J."/>
            <person name="Rivas-Marin E."/>
            <person name="Kohn T."/>
            <person name="Peeters S.H."/>
            <person name="Heuer A."/>
            <person name="Rast P."/>
            <person name="Oberbeckmann S."/>
            <person name="Bunk B."/>
            <person name="Jeske O."/>
            <person name="Meyerdierks A."/>
            <person name="Storesund J.E."/>
            <person name="Kallscheuer N."/>
            <person name="Luecker S."/>
            <person name="Lage O.M."/>
            <person name="Pohl T."/>
            <person name="Merkel B.J."/>
            <person name="Hornburger P."/>
            <person name="Mueller R.-W."/>
            <person name="Bruemmer F."/>
            <person name="Labrenz M."/>
            <person name="Spormann A.M."/>
            <person name="Op den Camp H."/>
            <person name="Overmann J."/>
            <person name="Amann R."/>
            <person name="Jetten M.S.M."/>
            <person name="Mascher T."/>
            <person name="Medema M.H."/>
            <person name="Devos D.P."/>
            <person name="Kaster A.-K."/>
            <person name="Ovreas L."/>
            <person name="Rohde M."/>
            <person name="Galperin M.Y."/>
            <person name="Jogler C."/>
        </authorList>
    </citation>
    <scope>NUCLEOTIDE SEQUENCE [LARGE SCALE GENOMIC DNA]</scope>
    <source>
        <strain evidence="2 3">Mal48</strain>
    </source>
</reference>
<dbReference type="InterPro" id="IPR012902">
    <property type="entry name" value="N_methyl_site"/>
</dbReference>
<accession>A0A517QVF9</accession>